<evidence type="ECO:0000313" key="4">
    <source>
        <dbReference type="EMBL" id="KAF6052358.1"/>
    </source>
</evidence>
<comment type="caution">
    <text evidence="4">The sequence shown here is derived from an EMBL/GenBank/DDBJ whole genome shotgun (WGS) entry which is preliminary data.</text>
</comment>
<feature type="coiled-coil region" evidence="1">
    <location>
        <begin position="204"/>
        <end position="346"/>
    </location>
</feature>
<accession>A0A8X7NL04</accession>
<dbReference type="Gene3D" id="2.30.30.190">
    <property type="entry name" value="CAP Gly-rich-like domain"/>
    <property type="match status" value="1"/>
</dbReference>
<dbReference type="PANTHER" id="PTHR18916:SF83">
    <property type="entry name" value="TIP ELONGATION PROTEIN 1"/>
    <property type="match status" value="1"/>
</dbReference>
<dbReference type="PROSITE" id="PS50245">
    <property type="entry name" value="CAP_GLY_2"/>
    <property type="match status" value="1"/>
</dbReference>
<dbReference type="PANTHER" id="PTHR18916">
    <property type="entry name" value="DYNACTIN 1-RELATED MICROTUBULE-BINDING"/>
    <property type="match status" value="1"/>
</dbReference>
<dbReference type="AlphaFoldDB" id="A0A8X7NL04"/>
<dbReference type="InterPro" id="IPR000938">
    <property type="entry name" value="CAP-Gly_domain"/>
</dbReference>
<name>A0A8X7NL04_CANPA</name>
<dbReference type="EMBL" id="JABWAB010000004">
    <property type="protein sequence ID" value="KAF6052358.1"/>
    <property type="molecule type" value="Genomic_DNA"/>
</dbReference>
<evidence type="ECO:0000256" key="1">
    <source>
        <dbReference type="SAM" id="Coils"/>
    </source>
</evidence>
<feature type="region of interest" description="Disordered" evidence="2">
    <location>
        <begin position="142"/>
        <end position="184"/>
    </location>
</feature>
<feature type="compositionally biased region" description="Polar residues" evidence="2">
    <location>
        <begin position="171"/>
        <end position="184"/>
    </location>
</feature>
<dbReference type="SMART" id="SM01052">
    <property type="entry name" value="CAP_GLY"/>
    <property type="match status" value="1"/>
</dbReference>
<sequence>MSDLIGLRVSVPNASGHGYIRYIGPIRNKSGLFVGLELQGSLASSRGKNSGSVDGVQYFTVSVPKSGLFLPYDRLRSVNMQSLPDVKSIQNGQRETNGSLNFTTPIRPTPSSRFSPMAQPPYHSVHRSSAKIYHSGNDQIISEQQQQQQHDYDLEHRRTSSWSLDQHRSEVSTTPLRSPLTPSNTYRETKLNLLDEQSYKLENGHDYREQIEELNKLIREKDRKLENFNKQRLEWHNAMDDLIAVQQDGITVFEEKIQELEDINKNQSVEIEALKKKLKLSDQKSKELEKECAEIRSQTKATGSIKEANVKIESLEKTCSNYSSEIEQLRKQLSDANGKIKALEEQGMDKMHQTTSDQNLAPPIKLERLISLSTVSSNFAPSGTNDTTKAMQSATDDGSSDSIQDLPVYKPSHLTDPSAGRSDWCGLCERDGHSSINCPFENDIF</sequence>
<reference evidence="4" key="1">
    <citation type="submission" date="2020-03" db="EMBL/GenBank/DDBJ databases">
        <title>FDA dAtabase for Regulatory Grade micrObial Sequences (FDA-ARGOS): Supporting development and validation of Infectious Disease Dx tests.</title>
        <authorList>
            <person name="Campos J."/>
            <person name="Goldberg B."/>
            <person name="Tallon L."/>
            <person name="Sadzewicz L."/>
            <person name="Vavikolanu K."/>
            <person name="Mehta A."/>
            <person name="Aluvathingal J."/>
            <person name="Nadendla S."/>
            <person name="Nandy P."/>
            <person name="Geyer C."/>
            <person name="Yan Y."/>
            <person name="Sichtig H."/>
        </authorList>
    </citation>
    <scope>NUCLEOTIDE SEQUENCE [LARGE SCALE GENOMIC DNA]</scope>
    <source>
        <strain evidence="4">FDAARGOS_652</strain>
    </source>
</reference>
<evidence type="ECO:0000259" key="3">
    <source>
        <dbReference type="PROSITE" id="PS50245"/>
    </source>
</evidence>
<dbReference type="Pfam" id="PF01302">
    <property type="entry name" value="CAP_GLY"/>
    <property type="match status" value="1"/>
</dbReference>
<feature type="domain" description="CAP-Gly" evidence="3">
    <location>
        <begin position="24"/>
        <end position="71"/>
    </location>
</feature>
<protein>
    <submittedName>
        <fullName evidence="4">CAP-Gly domain family protein</fullName>
    </submittedName>
</protein>
<evidence type="ECO:0000313" key="5">
    <source>
        <dbReference type="Proteomes" id="UP000590412"/>
    </source>
</evidence>
<dbReference type="OrthoDB" id="2130750at2759"/>
<feature type="region of interest" description="Disordered" evidence="2">
    <location>
        <begin position="378"/>
        <end position="419"/>
    </location>
</feature>
<keyword evidence="1" id="KW-0175">Coiled coil</keyword>
<proteinExistence type="predicted"/>
<feature type="compositionally biased region" description="Polar residues" evidence="2">
    <location>
        <begin position="378"/>
        <end position="403"/>
    </location>
</feature>
<gene>
    <name evidence="4" type="ORF">FOB60_002614</name>
</gene>
<dbReference type="InterPro" id="IPR036859">
    <property type="entry name" value="CAP-Gly_dom_sf"/>
</dbReference>
<evidence type="ECO:0000256" key="2">
    <source>
        <dbReference type="SAM" id="MobiDB-lite"/>
    </source>
</evidence>
<organism evidence="4 5">
    <name type="scientific">Candida parapsilosis</name>
    <name type="common">Yeast</name>
    <dbReference type="NCBI Taxonomy" id="5480"/>
    <lineage>
        <taxon>Eukaryota</taxon>
        <taxon>Fungi</taxon>
        <taxon>Dikarya</taxon>
        <taxon>Ascomycota</taxon>
        <taxon>Saccharomycotina</taxon>
        <taxon>Pichiomycetes</taxon>
        <taxon>Debaryomycetaceae</taxon>
        <taxon>Candida/Lodderomyces clade</taxon>
        <taxon>Candida</taxon>
    </lineage>
</organism>
<dbReference type="Proteomes" id="UP000590412">
    <property type="component" value="Unassembled WGS sequence"/>
</dbReference>
<dbReference type="SUPFAM" id="SSF74924">
    <property type="entry name" value="Cap-Gly domain"/>
    <property type="match status" value="1"/>
</dbReference>